<dbReference type="Proteomes" id="UP001465976">
    <property type="component" value="Unassembled WGS sequence"/>
</dbReference>
<feature type="region of interest" description="Disordered" evidence="1">
    <location>
        <begin position="178"/>
        <end position="216"/>
    </location>
</feature>
<evidence type="ECO:0000313" key="3">
    <source>
        <dbReference type="Proteomes" id="UP001465976"/>
    </source>
</evidence>
<feature type="compositionally biased region" description="Polar residues" evidence="1">
    <location>
        <begin position="190"/>
        <end position="200"/>
    </location>
</feature>
<protein>
    <submittedName>
        <fullName evidence="2">Uncharacterized protein</fullName>
    </submittedName>
</protein>
<proteinExistence type="predicted"/>
<sequence>MVFNSTVRLLKNKHNLAISNFGSKALDYHLVLCNYPENTDVPGVSNFTLHNLGAASLKAMVSARVKYVNKSMAGTLTEKDKCNQHLYVESWSEEDKAADSNIQDKVAIITNIAGAGVVLANGMVPKSDDSASGETATAAKDTPAQLKKGTTTLLAKTTTVHAKKATVRTMSLYQNDNTEDKAEEGVTPCQPHSSAVSTSGPWKVPGVPNVPAPSVPRLVVQPLPL</sequence>
<accession>A0ABR3EJD4</accession>
<gene>
    <name evidence="2" type="ORF">V5O48_019124</name>
</gene>
<name>A0ABR3EJD4_9AGAR</name>
<keyword evidence="3" id="KW-1185">Reference proteome</keyword>
<reference evidence="2 3" key="1">
    <citation type="submission" date="2024-02" db="EMBL/GenBank/DDBJ databases">
        <title>A draft genome for the cacao thread blight pathogen Marasmius crinis-equi.</title>
        <authorList>
            <person name="Cohen S.P."/>
            <person name="Baruah I.K."/>
            <person name="Amoako-Attah I."/>
            <person name="Bukari Y."/>
            <person name="Meinhardt L.W."/>
            <person name="Bailey B.A."/>
        </authorList>
    </citation>
    <scope>NUCLEOTIDE SEQUENCE [LARGE SCALE GENOMIC DNA]</scope>
    <source>
        <strain evidence="2 3">GH-76</strain>
    </source>
</reference>
<evidence type="ECO:0000256" key="1">
    <source>
        <dbReference type="SAM" id="MobiDB-lite"/>
    </source>
</evidence>
<evidence type="ECO:0000313" key="2">
    <source>
        <dbReference type="EMBL" id="KAL0562955.1"/>
    </source>
</evidence>
<organism evidence="2 3">
    <name type="scientific">Marasmius crinis-equi</name>
    <dbReference type="NCBI Taxonomy" id="585013"/>
    <lineage>
        <taxon>Eukaryota</taxon>
        <taxon>Fungi</taxon>
        <taxon>Dikarya</taxon>
        <taxon>Basidiomycota</taxon>
        <taxon>Agaricomycotina</taxon>
        <taxon>Agaricomycetes</taxon>
        <taxon>Agaricomycetidae</taxon>
        <taxon>Agaricales</taxon>
        <taxon>Marasmiineae</taxon>
        <taxon>Marasmiaceae</taxon>
        <taxon>Marasmius</taxon>
    </lineage>
</organism>
<comment type="caution">
    <text evidence="2">The sequence shown here is derived from an EMBL/GenBank/DDBJ whole genome shotgun (WGS) entry which is preliminary data.</text>
</comment>
<dbReference type="EMBL" id="JBAHYK010004171">
    <property type="protein sequence ID" value="KAL0562955.1"/>
    <property type="molecule type" value="Genomic_DNA"/>
</dbReference>